<dbReference type="AlphaFoldDB" id="H2ZTS3"/>
<dbReference type="OrthoDB" id="9935043at2759"/>
<dbReference type="Pfam" id="PF15075">
    <property type="entry name" value="SPMAP1-like"/>
    <property type="match status" value="1"/>
</dbReference>
<keyword evidence="2" id="KW-1185">Reference proteome</keyword>
<evidence type="ECO:0000313" key="1">
    <source>
        <dbReference type="Ensembl" id="ENSLACP00000000794.2"/>
    </source>
</evidence>
<accession>H2ZTS3</accession>
<proteinExistence type="predicted"/>
<dbReference type="KEGG" id="lcm:102366483"/>
<reference evidence="1" key="2">
    <citation type="submission" date="2025-08" db="UniProtKB">
        <authorList>
            <consortium name="Ensembl"/>
        </authorList>
    </citation>
    <scope>IDENTIFICATION</scope>
</reference>
<dbReference type="GeneTree" id="ENSGT00390000004450"/>
<dbReference type="PANTHER" id="PTHR34221">
    <property type="entry name" value="HYPOTHETICAL PROTEIN LOC691189"/>
    <property type="match status" value="1"/>
</dbReference>
<dbReference type="HOGENOM" id="CLU_120758_0_0_1"/>
<gene>
    <name evidence="1" type="primary">SPMAP1</name>
</gene>
<dbReference type="Ensembl" id="ENSLACT00000000802.2">
    <property type="protein sequence ID" value="ENSLACP00000000794.2"/>
    <property type="gene ID" value="ENSLACG00000000713.2"/>
</dbReference>
<dbReference type="Proteomes" id="UP000008672">
    <property type="component" value="Unassembled WGS sequence"/>
</dbReference>
<dbReference type="eggNOG" id="ENOG502S1V2">
    <property type="taxonomic scope" value="Eukaryota"/>
</dbReference>
<dbReference type="InterPro" id="IPR028027">
    <property type="entry name" value="SPMAP1"/>
</dbReference>
<reference evidence="2" key="1">
    <citation type="submission" date="2011-08" db="EMBL/GenBank/DDBJ databases">
        <title>The draft genome of Latimeria chalumnae.</title>
        <authorList>
            <person name="Di Palma F."/>
            <person name="Alfoldi J."/>
            <person name="Johnson J."/>
            <person name="Berlin A."/>
            <person name="Gnerre S."/>
            <person name="Jaffe D."/>
            <person name="MacCallum I."/>
            <person name="Young S."/>
            <person name="Walker B.J."/>
            <person name="Lander E."/>
            <person name="Lindblad-Toh K."/>
        </authorList>
    </citation>
    <scope>NUCLEOTIDE SEQUENCE [LARGE SCALE GENOMIC DNA]</scope>
    <source>
        <strain evidence="2">Wild caught</strain>
    </source>
</reference>
<organism evidence="1 2">
    <name type="scientific">Latimeria chalumnae</name>
    <name type="common">Coelacanth</name>
    <dbReference type="NCBI Taxonomy" id="7897"/>
    <lineage>
        <taxon>Eukaryota</taxon>
        <taxon>Metazoa</taxon>
        <taxon>Chordata</taxon>
        <taxon>Craniata</taxon>
        <taxon>Vertebrata</taxon>
        <taxon>Euteleostomi</taxon>
        <taxon>Coelacanthiformes</taxon>
        <taxon>Coelacanthidae</taxon>
        <taxon>Latimeria</taxon>
    </lineage>
</organism>
<sequence length="156" mass="17722">MNQTMKKFHLREKERSFILDCIAVDSIASGYARLNPKLWGAIPPYNAQHDKHTRLYFKPVSVKALLRKTGQDHLGTSAGGHVVDYFHICGPDQRFLNRRNWAGAGYSEEEAGSHAAFLSNIKPMVGYSGRYGYRRNTPFLRQKTSCFGEVTCFPLH</sequence>
<evidence type="ECO:0000313" key="2">
    <source>
        <dbReference type="Proteomes" id="UP000008672"/>
    </source>
</evidence>
<protein>
    <submittedName>
        <fullName evidence="1">Sperm microtubule associated protein 1</fullName>
    </submittedName>
</protein>
<name>H2ZTS3_LATCH</name>
<dbReference type="OMA" id="QKEFILD"/>
<reference evidence="1" key="3">
    <citation type="submission" date="2025-09" db="UniProtKB">
        <authorList>
            <consortium name="Ensembl"/>
        </authorList>
    </citation>
    <scope>IDENTIFICATION</scope>
</reference>
<dbReference type="PANTHER" id="PTHR34221:SF2">
    <property type="entry name" value="RIKEN CDNA 1700001P01 GENE"/>
    <property type="match status" value="1"/>
</dbReference>
<dbReference type="EMBL" id="AFYH01223162">
    <property type="status" value="NOT_ANNOTATED_CDS"/>
    <property type="molecule type" value="Genomic_DNA"/>
</dbReference>
<dbReference type="InParanoid" id="H2ZTS3"/>